<dbReference type="Pfam" id="PF00483">
    <property type="entry name" value="NTP_transferase"/>
    <property type="match status" value="1"/>
</dbReference>
<dbReference type="CDD" id="cd06422">
    <property type="entry name" value="NTP_transferase_like_1"/>
    <property type="match status" value="1"/>
</dbReference>
<dbReference type="EMBL" id="CP054836">
    <property type="protein sequence ID" value="QKV20703.1"/>
    <property type="molecule type" value="Genomic_DNA"/>
</dbReference>
<feature type="domain" description="Nucleotidyl transferase" evidence="3">
    <location>
        <begin position="1"/>
        <end position="228"/>
    </location>
</feature>
<organism evidence="4 5">
    <name type="scientific">Oricola thermophila</name>
    <dbReference type="NCBI Taxonomy" id="2742145"/>
    <lineage>
        <taxon>Bacteria</taxon>
        <taxon>Pseudomonadati</taxon>
        <taxon>Pseudomonadota</taxon>
        <taxon>Alphaproteobacteria</taxon>
        <taxon>Hyphomicrobiales</taxon>
        <taxon>Ahrensiaceae</taxon>
        <taxon>Oricola</taxon>
    </lineage>
</organism>
<protein>
    <submittedName>
        <fullName evidence="4">Nucleotidyltransferase family protein</fullName>
    </submittedName>
</protein>
<evidence type="ECO:0000313" key="4">
    <source>
        <dbReference type="EMBL" id="QKV20703.1"/>
    </source>
</evidence>
<evidence type="ECO:0000256" key="1">
    <source>
        <dbReference type="ARBA" id="ARBA00022679"/>
    </source>
</evidence>
<dbReference type="PANTHER" id="PTHR43584:SF8">
    <property type="entry name" value="N-ACETYLMURAMATE ALPHA-1-PHOSPHATE URIDYLYLTRANSFERASE"/>
    <property type="match status" value="1"/>
</dbReference>
<gene>
    <name evidence="4" type="ORF">HTY61_15735</name>
</gene>
<dbReference type="PANTHER" id="PTHR43584">
    <property type="entry name" value="NUCLEOTIDYL TRANSFERASE"/>
    <property type="match status" value="1"/>
</dbReference>
<evidence type="ECO:0000256" key="2">
    <source>
        <dbReference type="ARBA" id="ARBA00022695"/>
    </source>
</evidence>
<accession>A0A6N1VJU4</accession>
<keyword evidence="1 4" id="KW-0808">Transferase</keyword>
<proteinExistence type="predicted"/>
<name>A0A6N1VJU4_9HYPH</name>
<dbReference type="KEGG" id="orm:HTY61_15735"/>
<dbReference type="Gene3D" id="3.90.550.10">
    <property type="entry name" value="Spore Coat Polysaccharide Biosynthesis Protein SpsA, Chain A"/>
    <property type="match status" value="1"/>
</dbReference>
<reference evidence="4 5" key="1">
    <citation type="submission" date="2020-06" db="EMBL/GenBank/DDBJ databases">
        <title>Oricola thermophila sp. nov. isolated from a tidal sediments.</title>
        <authorList>
            <person name="Kwon K.K."/>
            <person name="Yang S.-H."/>
            <person name="Park M.-J."/>
        </authorList>
    </citation>
    <scope>NUCLEOTIDE SEQUENCE [LARGE SCALE GENOMIC DNA]</scope>
    <source>
        <strain evidence="4 5">MEBiC13590</strain>
    </source>
</reference>
<evidence type="ECO:0000313" key="5">
    <source>
        <dbReference type="Proteomes" id="UP000509367"/>
    </source>
</evidence>
<dbReference type="Proteomes" id="UP000509367">
    <property type="component" value="Chromosome"/>
</dbReference>
<dbReference type="SUPFAM" id="SSF53448">
    <property type="entry name" value="Nucleotide-diphospho-sugar transferases"/>
    <property type="match status" value="1"/>
</dbReference>
<evidence type="ECO:0000259" key="3">
    <source>
        <dbReference type="Pfam" id="PF00483"/>
    </source>
</evidence>
<keyword evidence="2" id="KW-0548">Nucleotidyltransferase</keyword>
<sequence length="238" mass="25555">MVLAAGLGTRLRPITDTIPKPLVEVGGRTMLDRSLDLAVAAGVERAVVNVHYLADRIVAHCRGRERPEIVISDETDCLLETGGGVVRALPLLGGEPFLLLNADTFWVEMGRSNLAAMIEAFDPARMDIMLMLCRLSDTTGHVGGGDFLVDETGRLMRAADRSDPDALLYAGASIYNPAIFEGAAAEPHSLNLYYDRAQEAGRLFGHVMEDGHWFTVGTPEALPAAEARLRELGGASGN</sequence>
<dbReference type="InterPro" id="IPR029044">
    <property type="entry name" value="Nucleotide-diphossugar_trans"/>
</dbReference>
<dbReference type="AlphaFoldDB" id="A0A6N1VJU4"/>
<dbReference type="GO" id="GO:0016779">
    <property type="term" value="F:nucleotidyltransferase activity"/>
    <property type="evidence" value="ECO:0007669"/>
    <property type="project" value="UniProtKB-KW"/>
</dbReference>
<dbReference type="InterPro" id="IPR050065">
    <property type="entry name" value="GlmU-like"/>
</dbReference>
<dbReference type="InterPro" id="IPR005835">
    <property type="entry name" value="NTP_transferase_dom"/>
</dbReference>
<keyword evidence="5" id="KW-1185">Reference proteome</keyword>